<gene>
    <name evidence="1" type="ORF">FGG15_02795</name>
</gene>
<comment type="caution">
    <text evidence="1">The sequence shown here is derived from an EMBL/GenBank/DDBJ whole genome shotgun (WGS) entry which is preliminary data.</text>
</comment>
<name>A0ABY2WPM3_9FLAO</name>
<dbReference type="Proteomes" id="UP000751614">
    <property type="component" value="Unassembled WGS sequence"/>
</dbReference>
<proteinExistence type="predicted"/>
<reference evidence="1 2" key="1">
    <citation type="submission" date="2019-05" db="EMBL/GenBank/DDBJ databases">
        <title>Flagellimonas sp. AsT0115, sp. nov., isolated from a marine red algae, Asparagopsis taxiformis.</title>
        <authorList>
            <person name="Kim J."/>
            <person name="Jeong S.E."/>
            <person name="Jeon C.O."/>
        </authorList>
    </citation>
    <scope>NUCLEOTIDE SEQUENCE [LARGE SCALE GENOMIC DNA]</scope>
    <source>
        <strain evidence="1 2">AsT0115</strain>
    </source>
</reference>
<dbReference type="EMBL" id="VCNI01000001">
    <property type="protein sequence ID" value="TMU56484.1"/>
    <property type="molecule type" value="Genomic_DNA"/>
</dbReference>
<protein>
    <submittedName>
        <fullName evidence="1">Uncharacterized protein</fullName>
    </submittedName>
</protein>
<dbReference type="RefSeq" id="WP_138832984.1">
    <property type="nucleotide sequence ID" value="NZ_VCNI01000001.1"/>
</dbReference>
<accession>A0ABY2WPM3</accession>
<keyword evidence="2" id="KW-1185">Reference proteome</keyword>
<evidence type="ECO:0000313" key="2">
    <source>
        <dbReference type="Proteomes" id="UP000751614"/>
    </source>
</evidence>
<organism evidence="1 2">
    <name type="scientific">Flagellimonas algicola</name>
    <dbReference type="NCBI Taxonomy" id="2583815"/>
    <lineage>
        <taxon>Bacteria</taxon>
        <taxon>Pseudomonadati</taxon>
        <taxon>Bacteroidota</taxon>
        <taxon>Flavobacteriia</taxon>
        <taxon>Flavobacteriales</taxon>
        <taxon>Flavobacteriaceae</taxon>
        <taxon>Flagellimonas</taxon>
    </lineage>
</organism>
<evidence type="ECO:0000313" key="1">
    <source>
        <dbReference type="EMBL" id="TMU56484.1"/>
    </source>
</evidence>
<sequence length="130" mass="15508">MAPPIKKVYANPEHHDLNRAFVLIKPSRPHYVQGEDYQIRQPFKEKILSNAKLVKKETYEIKDIPEVYAYICRDLNIDTLRQVLRNHHTEIKYDVLVFSSNAFYNKFYTDETEKAKQQQKKISYNPDLFS</sequence>